<name>A0ABR5NF60_BRECH</name>
<dbReference type="InterPro" id="IPR020596">
    <property type="entry name" value="rRNA_Ade_Mease_Trfase_CS"/>
</dbReference>
<feature type="domain" description="Methyltransferase type 11" evidence="1">
    <location>
        <begin position="51"/>
        <end position="149"/>
    </location>
</feature>
<dbReference type="EMBL" id="LJJB01000007">
    <property type="protein sequence ID" value="KQL50024.1"/>
    <property type="molecule type" value="Genomic_DNA"/>
</dbReference>
<dbReference type="Pfam" id="PF08241">
    <property type="entry name" value="Methyltransf_11"/>
    <property type="match status" value="1"/>
</dbReference>
<comment type="caution">
    <text evidence="2">The sequence shown here is derived from an EMBL/GenBank/DDBJ whole genome shotgun (WGS) entry which is preliminary data.</text>
</comment>
<accession>A0ABR5NF60</accession>
<dbReference type="InterPro" id="IPR013216">
    <property type="entry name" value="Methyltransf_11"/>
</dbReference>
<keyword evidence="3" id="KW-1185">Reference proteome</keyword>
<proteinExistence type="predicted"/>
<dbReference type="PANTHER" id="PTHR42912">
    <property type="entry name" value="METHYLTRANSFERASE"/>
    <property type="match status" value="1"/>
</dbReference>
<dbReference type="InterPro" id="IPR029063">
    <property type="entry name" value="SAM-dependent_MTases_sf"/>
</dbReference>
<organism evidence="2 3">
    <name type="scientific">Brevibacillus choshinensis</name>
    <dbReference type="NCBI Taxonomy" id="54911"/>
    <lineage>
        <taxon>Bacteria</taxon>
        <taxon>Bacillati</taxon>
        <taxon>Bacillota</taxon>
        <taxon>Bacilli</taxon>
        <taxon>Bacillales</taxon>
        <taxon>Paenibacillaceae</taxon>
        <taxon>Brevibacillus</taxon>
    </lineage>
</organism>
<dbReference type="SUPFAM" id="SSF53335">
    <property type="entry name" value="S-adenosyl-L-methionine-dependent methyltransferases"/>
    <property type="match status" value="1"/>
</dbReference>
<dbReference type="Gene3D" id="3.40.50.150">
    <property type="entry name" value="Vaccinia Virus protein VP39"/>
    <property type="match status" value="1"/>
</dbReference>
<dbReference type="CDD" id="cd02440">
    <property type="entry name" value="AdoMet_MTases"/>
    <property type="match status" value="1"/>
</dbReference>
<sequence length="273" mass="30765">MEERKSTYNIRHATLGFQAELERLKVQALMGWDKEFRNLSWYGLQNGMKVLELGSGPGFVTEQLINNLPDSQIIALEIDATLLDKARNLLEHVPSSRVQFVQSSVYGTGLPDDSYDFAIARLLFLHLNDPQEAVREIYRILKPGGKLVIIDIDDGIFGAVNPDIPSLPSVLRKVAELQATKGGNRIIGRSLPRLLTRAGFSDVDMDVVIQHSDLHGIEGFKRQFDINRFVPFLRNGVINEQEYNELKQAHENINNSHEAYAMMTFVMACGKKV</sequence>
<dbReference type="Proteomes" id="UP000051063">
    <property type="component" value="Unassembled WGS sequence"/>
</dbReference>
<dbReference type="PROSITE" id="PS01131">
    <property type="entry name" value="RRNA_A_DIMETH"/>
    <property type="match status" value="1"/>
</dbReference>
<protein>
    <recommendedName>
        <fullName evidence="1">Methyltransferase type 11 domain-containing protein</fullName>
    </recommendedName>
</protein>
<evidence type="ECO:0000313" key="2">
    <source>
        <dbReference type="EMBL" id="KQL50024.1"/>
    </source>
</evidence>
<reference evidence="2 3" key="1">
    <citation type="submission" date="2015-09" db="EMBL/GenBank/DDBJ databases">
        <title>Genome sequencing project for genomic taxonomy and phylogenomics of Bacillus-like bacteria.</title>
        <authorList>
            <person name="Liu B."/>
            <person name="Wang J."/>
            <person name="Zhu Y."/>
            <person name="Liu G."/>
            <person name="Chen Q."/>
            <person name="Chen Z."/>
            <person name="Lan J."/>
            <person name="Che J."/>
            <person name="Ge C."/>
            <person name="Shi H."/>
            <person name="Pan Z."/>
            <person name="Liu X."/>
        </authorList>
    </citation>
    <scope>NUCLEOTIDE SEQUENCE [LARGE SCALE GENOMIC DNA]</scope>
    <source>
        <strain evidence="2 3">DSM 8552</strain>
    </source>
</reference>
<evidence type="ECO:0000313" key="3">
    <source>
        <dbReference type="Proteomes" id="UP000051063"/>
    </source>
</evidence>
<dbReference type="InterPro" id="IPR050508">
    <property type="entry name" value="Methyltransf_Superfamily"/>
</dbReference>
<evidence type="ECO:0000259" key="1">
    <source>
        <dbReference type="Pfam" id="PF08241"/>
    </source>
</evidence>
<dbReference type="RefSeq" id="WP_055744362.1">
    <property type="nucleotide sequence ID" value="NZ_LJJB01000007.1"/>
</dbReference>
<gene>
    <name evidence="2" type="ORF">AN963_10245</name>
</gene>